<keyword evidence="2" id="KW-0808">Transferase</keyword>
<gene>
    <name evidence="7" type="ORF">FSB_LOCUS35371</name>
</gene>
<dbReference type="PANTHER" id="PTHR27002:SF1075">
    <property type="entry name" value="RECEPTOR-LIKE SERINE_THREONINE-PROTEIN KINASE"/>
    <property type="match status" value="1"/>
</dbReference>
<sequence length="129" mass="14138">MSPEYALEGLFSIKSDVFSFGVLLLEIVSGRKNTGFYQTDSFHLLGYAWDLWTSDRGSDLVDPLLDDVSSMHVALRYVNIALLCVQEGAADRPTMSDVVAMLSNESAALPYPKQPGFLNVAKCGECKPN</sequence>
<evidence type="ECO:0000313" key="7">
    <source>
        <dbReference type="EMBL" id="SPD07489.1"/>
    </source>
</evidence>
<keyword evidence="5" id="KW-0067">ATP-binding</keyword>
<evidence type="ECO:0000256" key="1">
    <source>
        <dbReference type="ARBA" id="ARBA00022527"/>
    </source>
</evidence>
<dbReference type="InterPro" id="IPR011009">
    <property type="entry name" value="Kinase-like_dom_sf"/>
</dbReference>
<evidence type="ECO:0000256" key="3">
    <source>
        <dbReference type="ARBA" id="ARBA00022741"/>
    </source>
</evidence>
<dbReference type="Pfam" id="PF07714">
    <property type="entry name" value="PK_Tyr_Ser-Thr"/>
    <property type="match status" value="1"/>
</dbReference>
<reference evidence="7" key="1">
    <citation type="submission" date="2018-02" db="EMBL/GenBank/DDBJ databases">
        <authorList>
            <person name="Cohen D.B."/>
            <person name="Kent A.D."/>
        </authorList>
    </citation>
    <scope>NUCLEOTIDE SEQUENCE</scope>
</reference>
<evidence type="ECO:0000256" key="4">
    <source>
        <dbReference type="ARBA" id="ARBA00022777"/>
    </source>
</evidence>
<dbReference type="AlphaFoldDB" id="A0A2N9H7D9"/>
<dbReference type="EMBL" id="OIVN01002921">
    <property type="protein sequence ID" value="SPD07489.1"/>
    <property type="molecule type" value="Genomic_DNA"/>
</dbReference>
<dbReference type="GO" id="GO:0004674">
    <property type="term" value="F:protein serine/threonine kinase activity"/>
    <property type="evidence" value="ECO:0007669"/>
    <property type="project" value="UniProtKB-KW"/>
</dbReference>
<keyword evidence="1" id="KW-0723">Serine/threonine-protein kinase</keyword>
<dbReference type="SUPFAM" id="SSF56112">
    <property type="entry name" value="Protein kinase-like (PK-like)"/>
    <property type="match status" value="1"/>
</dbReference>
<evidence type="ECO:0000256" key="5">
    <source>
        <dbReference type="ARBA" id="ARBA00022840"/>
    </source>
</evidence>
<feature type="domain" description="Protein kinase" evidence="6">
    <location>
        <begin position="1"/>
        <end position="109"/>
    </location>
</feature>
<keyword evidence="3" id="KW-0547">Nucleotide-binding</keyword>
<dbReference type="GO" id="GO:0005886">
    <property type="term" value="C:plasma membrane"/>
    <property type="evidence" value="ECO:0007669"/>
    <property type="project" value="TreeGrafter"/>
</dbReference>
<organism evidence="7">
    <name type="scientific">Fagus sylvatica</name>
    <name type="common">Beechnut</name>
    <dbReference type="NCBI Taxonomy" id="28930"/>
    <lineage>
        <taxon>Eukaryota</taxon>
        <taxon>Viridiplantae</taxon>
        <taxon>Streptophyta</taxon>
        <taxon>Embryophyta</taxon>
        <taxon>Tracheophyta</taxon>
        <taxon>Spermatophyta</taxon>
        <taxon>Magnoliopsida</taxon>
        <taxon>eudicotyledons</taxon>
        <taxon>Gunneridae</taxon>
        <taxon>Pentapetalae</taxon>
        <taxon>rosids</taxon>
        <taxon>fabids</taxon>
        <taxon>Fagales</taxon>
        <taxon>Fagaceae</taxon>
        <taxon>Fagus</taxon>
    </lineage>
</organism>
<keyword evidence="4" id="KW-0418">Kinase</keyword>
<dbReference type="Gene3D" id="1.10.510.10">
    <property type="entry name" value="Transferase(Phosphotransferase) domain 1"/>
    <property type="match status" value="1"/>
</dbReference>
<dbReference type="FunFam" id="1.10.510.10:FF:001270">
    <property type="entry name" value="Uncharacterized protein"/>
    <property type="match status" value="1"/>
</dbReference>
<name>A0A2N9H7D9_FAGSY</name>
<evidence type="ECO:0000259" key="6">
    <source>
        <dbReference type="PROSITE" id="PS50011"/>
    </source>
</evidence>
<dbReference type="PROSITE" id="PS50011">
    <property type="entry name" value="PROTEIN_KINASE_DOM"/>
    <property type="match status" value="1"/>
</dbReference>
<accession>A0A2N9H7D9</accession>
<dbReference type="PANTHER" id="PTHR27002">
    <property type="entry name" value="RECEPTOR-LIKE SERINE/THREONINE-PROTEIN KINASE SD1-8"/>
    <property type="match status" value="1"/>
</dbReference>
<dbReference type="GO" id="GO:0005524">
    <property type="term" value="F:ATP binding"/>
    <property type="evidence" value="ECO:0007669"/>
    <property type="project" value="UniProtKB-KW"/>
</dbReference>
<dbReference type="InterPro" id="IPR000719">
    <property type="entry name" value="Prot_kinase_dom"/>
</dbReference>
<evidence type="ECO:0000256" key="2">
    <source>
        <dbReference type="ARBA" id="ARBA00022679"/>
    </source>
</evidence>
<dbReference type="InterPro" id="IPR001245">
    <property type="entry name" value="Ser-Thr/Tyr_kinase_cat_dom"/>
</dbReference>
<protein>
    <recommendedName>
        <fullName evidence="6">Protein kinase domain-containing protein</fullName>
    </recommendedName>
</protein>
<proteinExistence type="predicted"/>